<evidence type="ECO:0000256" key="8">
    <source>
        <dbReference type="ARBA" id="ARBA00023170"/>
    </source>
</evidence>
<evidence type="ECO:0000256" key="10">
    <source>
        <dbReference type="SAM" id="Phobius"/>
    </source>
</evidence>
<proteinExistence type="inferred from homology"/>
<comment type="subcellular location">
    <subcellularLocation>
        <location evidence="1">Membrane</location>
        <topology evidence="1">Multi-pass membrane protein</topology>
    </subcellularLocation>
</comment>
<protein>
    <submittedName>
        <fullName evidence="11">Uncharacterized protein</fullName>
    </submittedName>
</protein>
<feature type="transmembrane region" description="Helical" evidence="10">
    <location>
        <begin position="138"/>
        <end position="167"/>
    </location>
</feature>
<evidence type="ECO:0000256" key="7">
    <source>
        <dbReference type="ARBA" id="ARBA00023136"/>
    </source>
</evidence>
<feature type="transmembrane region" description="Helical" evidence="10">
    <location>
        <begin position="109"/>
        <end position="126"/>
    </location>
</feature>
<evidence type="ECO:0000313" key="11">
    <source>
        <dbReference type="EMBL" id="KAF5378597.1"/>
    </source>
</evidence>
<sequence length="215" mass="24009">MHPEFVPIALISAFSVLIVLPWHWRAGNVATLALAFWLFTSNIIYGVGAAIWGDNADIVIPVCIKIDYRSNFGLPAACLCICIHLERVASVRNSQTTISDKRRRQLFETMICVGLPLFFMGLRYRFDIIEEYGCRPPTYFSIAAIFIVWLSPLLVSITALVCAGLALKHFMVRRVSSMVWGVTTTADALWFTVMAVPIRPWTTCDDVHSAALAPI</sequence>
<evidence type="ECO:0000256" key="9">
    <source>
        <dbReference type="ARBA" id="ARBA00023224"/>
    </source>
</evidence>
<keyword evidence="12" id="KW-1185">Reference proteome</keyword>
<evidence type="ECO:0000256" key="3">
    <source>
        <dbReference type="ARBA" id="ARBA00022507"/>
    </source>
</evidence>
<evidence type="ECO:0000256" key="2">
    <source>
        <dbReference type="ARBA" id="ARBA00011085"/>
    </source>
</evidence>
<feature type="transmembrane region" description="Helical" evidence="10">
    <location>
        <begin position="31"/>
        <end position="52"/>
    </location>
</feature>
<dbReference type="OrthoDB" id="2874149at2759"/>
<dbReference type="PANTHER" id="PTHR28097">
    <property type="entry name" value="PHEROMONE A FACTOR RECEPTOR"/>
    <property type="match status" value="1"/>
</dbReference>
<keyword evidence="8" id="KW-0675">Receptor</keyword>
<accession>A0A8H5H8D5</accession>
<evidence type="ECO:0000256" key="4">
    <source>
        <dbReference type="ARBA" id="ARBA00022692"/>
    </source>
</evidence>
<dbReference type="PRINTS" id="PR00899">
    <property type="entry name" value="GPCRSTE3"/>
</dbReference>
<dbReference type="EMBL" id="JAACJP010000019">
    <property type="protein sequence ID" value="KAF5378597.1"/>
    <property type="molecule type" value="Genomic_DNA"/>
</dbReference>
<keyword evidence="9" id="KW-0807">Transducer</keyword>
<evidence type="ECO:0000256" key="6">
    <source>
        <dbReference type="ARBA" id="ARBA00023040"/>
    </source>
</evidence>
<keyword evidence="4 10" id="KW-0812">Transmembrane</keyword>
<dbReference type="GO" id="GO:0000750">
    <property type="term" value="P:pheromone-dependent signal transduction involved in conjugation with cellular fusion"/>
    <property type="evidence" value="ECO:0007669"/>
    <property type="project" value="TreeGrafter"/>
</dbReference>
<keyword evidence="7 10" id="KW-0472">Membrane</keyword>
<keyword evidence="5 10" id="KW-1133">Transmembrane helix</keyword>
<name>A0A8H5H8D5_9AGAR</name>
<dbReference type="Proteomes" id="UP000565441">
    <property type="component" value="Unassembled WGS sequence"/>
</dbReference>
<dbReference type="AlphaFoldDB" id="A0A8H5H8D5"/>
<dbReference type="InterPro" id="IPR001499">
    <property type="entry name" value="GPCR_STE3"/>
</dbReference>
<comment type="similarity">
    <text evidence="2">Belongs to the G-protein coupled receptor 4 family.</text>
</comment>
<feature type="transmembrane region" description="Helical" evidence="10">
    <location>
        <begin position="72"/>
        <end position="89"/>
    </location>
</feature>
<evidence type="ECO:0000256" key="5">
    <source>
        <dbReference type="ARBA" id="ARBA00022989"/>
    </source>
</evidence>
<comment type="caution">
    <text evidence="11">The sequence shown here is derived from an EMBL/GenBank/DDBJ whole genome shotgun (WGS) entry which is preliminary data.</text>
</comment>
<dbReference type="PANTHER" id="PTHR28097:SF1">
    <property type="entry name" value="PHEROMONE A FACTOR RECEPTOR"/>
    <property type="match status" value="1"/>
</dbReference>
<keyword evidence="6" id="KW-0297">G-protein coupled receptor</keyword>
<feature type="transmembrane region" description="Helical" evidence="10">
    <location>
        <begin position="179"/>
        <end position="198"/>
    </location>
</feature>
<evidence type="ECO:0000313" key="12">
    <source>
        <dbReference type="Proteomes" id="UP000565441"/>
    </source>
</evidence>
<gene>
    <name evidence="11" type="ORF">D9615_007166</name>
</gene>
<reference evidence="11 12" key="1">
    <citation type="journal article" date="2020" name="ISME J.">
        <title>Uncovering the hidden diversity of litter-decomposition mechanisms in mushroom-forming fungi.</title>
        <authorList>
            <person name="Floudas D."/>
            <person name="Bentzer J."/>
            <person name="Ahren D."/>
            <person name="Johansson T."/>
            <person name="Persson P."/>
            <person name="Tunlid A."/>
        </authorList>
    </citation>
    <scope>NUCLEOTIDE SEQUENCE [LARGE SCALE GENOMIC DNA]</scope>
    <source>
        <strain evidence="11 12">CBS 661.87</strain>
    </source>
</reference>
<evidence type="ECO:0000256" key="1">
    <source>
        <dbReference type="ARBA" id="ARBA00004141"/>
    </source>
</evidence>
<keyword evidence="3" id="KW-0589">Pheromone response</keyword>
<feature type="transmembrane region" description="Helical" evidence="10">
    <location>
        <begin position="6"/>
        <end position="24"/>
    </location>
</feature>
<dbReference type="GO" id="GO:0005886">
    <property type="term" value="C:plasma membrane"/>
    <property type="evidence" value="ECO:0007669"/>
    <property type="project" value="TreeGrafter"/>
</dbReference>
<dbReference type="GO" id="GO:0004932">
    <property type="term" value="F:mating-type factor pheromone receptor activity"/>
    <property type="evidence" value="ECO:0007669"/>
    <property type="project" value="InterPro"/>
</dbReference>
<organism evidence="11 12">
    <name type="scientific">Tricholomella constricta</name>
    <dbReference type="NCBI Taxonomy" id="117010"/>
    <lineage>
        <taxon>Eukaryota</taxon>
        <taxon>Fungi</taxon>
        <taxon>Dikarya</taxon>
        <taxon>Basidiomycota</taxon>
        <taxon>Agaricomycotina</taxon>
        <taxon>Agaricomycetes</taxon>
        <taxon>Agaricomycetidae</taxon>
        <taxon>Agaricales</taxon>
        <taxon>Tricholomatineae</taxon>
        <taxon>Lyophyllaceae</taxon>
        <taxon>Tricholomella</taxon>
    </lineage>
</organism>
<dbReference type="Pfam" id="PF02076">
    <property type="entry name" value="STE3"/>
    <property type="match status" value="1"/>
</dbReference>